<protein>
    <submittedName>
        <fullName evidence="1 2">Uncharacterized protein</fullName>
    </submittedName>
</protein>
<organism evidence="1 3">
    <name type="scientific">Medicago truncatula</name>
    <name type="common">Barrel medic</name>
    <name type="synonym">Medicago tribuloides</name>
    <dbReference type="NCBI Taxonomy" id="3880"/>
    <lineage>
        <taxon>Eukaryota</taxon>
        <taxon>Viridiplantae</taxon>
        <taxon>Streptophyta</taxon>
        <taxon>Embryophyta</taxon>
        <taxon>Tracheophyta</taxon>
        <taxon>Spermatophyta</taxon>
        <taxon>Magnoliopsida</taxon>
        <taxon>eudicotyledons</taxon>
        <taxon>Gunneridae</taxon>
        <taxon>Pentapetalae</taxon>
        <taxon>rosids</taxon>
        <taxon>fabids</taxon>
        <taxon>Fabales</taxon>
        <taxon>Fabaceae</taxon>
        <taxon>Papilionoideae</taxon>
        <taxon>50 kb inversion clade</taxon>
        <taxon>NPAAA clade</taxon>
        <taxon>Hologalegina</taxon>
        <taxon>IRL clade</taxon>
        <taxon>Trifolieae</taxon>
        <taxon>Medicago</taxon>
    </lineage>
</organism>
<reference evidence="2" key="3">
    <citation type="submission" date="2015-04" db="UniProtKB">
        <authorList>
            <consortium name="EnsemblPlants"/>
        </authorList>
    </citation>
    <scope>IDENTIFICATION</scope>
    <source>
        <strain evidence="2">cv. Jemalong A17</strain>
    </source>
</reference>
<evidence type="ECO:0000313" key="3">
    <source>
        <dbReference type="Proteomes" id="UP000002051"/>
    </source>
</evidence>
<sequence>MTLIFRIQRDFILGSILDIIQQTEIERREKWCERMKEARLAGEAFGEDAIDGRRALLRTMVEESTCFFVETG</sequence>
<dbReference type="HOGENOM" id="CLU_2725973_0_0_1"/>
<accession>G7JBY9</accession>
<reference evidence="1 3" key="2">
    <citation type="journal article" date="2014" name="BMC Genomics">
        <title>An improved genome release (version Mt4.0) for the model legume Medicago truncatula.</title>
        <authorList>
            <person name="Tang H."/>
            <person name="Krishnakumar V."/>
            <person name="Bidwell S."/>
            <person name="Rosen B."/>
            <person name="Chan A."/>
            <person name="Zhou S."/>
            <person name="Gentzbittel L."/>
            <person name="Childs K.L."/>
            <person name="Yandell M."/>
            <person name="Gundlach H."/>
            <person name="Mayer K.F."/>
            <person name="Schwartz D.C."/>
            <person name="Town C.D."/>
        </authorList>
    </citation>
    <scope>GENOME REANNOTATION</scope>
    <source>
        <strain evidence="2 3">cv. Jemalong A17</strain>
    </source>
</reference>
<evidence type="ECO:0000313" key="2">
    <source>
        <dbReference type="EnsemblPlants" id="AES72032"/>
    </source>
</evidence>
<dbReference type="PaxDb" id="3880-AES72032"/>
<dbReference type="EMBL" id="CM001219">
    <property type="protein sequence ID" value="AES72032.1"/>
    <property type="molecule type" value="Genomic_DNA"/>
</dbReference>
<name>G7JBY9_MEDTR</name>
<keyword evidence="3" id="KW-1185">Reference proteome</keyword>
<dbReference type="AlphaFoldDB" id="G7JBY9"/>
<dbReference type="Proteomes" id="UP000002051">
    <property type="component" value="Chromosome 3"/>
</dbReference>
<dbReference type="EnsemblPlants" id="AES72032">
    <property type="protein sequence ID" value="AES72032"/>
    <property type="gene ID" value="MTR_3g085310"/>
</dbReference>
<proteinExistence type="predicted"/>
<reference evidence="1 3" key="1">
    <citation type="journal article" date="2011" name="Nature">
        <title>The Medicago genome provides insight into the evolution of rhizobial symbioses.</title>
        <authorList>
            <person name="Young N.D."/>
            <person name="Debelle F."/>
            <person name="Oldroyd G.E."/>
            <person name="Geurts R."/>
            <person name="Cannon S.B."/>
            <person name="Udvardi M.K."/>
            <person name="Benedito V.A."/>
            <person name="Mayer K.F."/>
            <person name="Gouzy J."/>
            <person name="Schoof H."/>
            <person name="Van de Peer Y."/>
            <person name="Proost S."/>
            <person name="Cook D.R."/>
            <person name="Meyers B.C."/>
            <person name="Spannagl M."/>
            <person name="Cheung F."/>
            <person name="De Mita S."/>
            <person name="Krishnakumar V."/>
            <person name="Gundlach H."/>
            <person name="Zhou S."/>
            <person name="Mudge J."/>
            <person name="Bharti A.K."/>
            <person name="Murray J.D."/>
            <person name="Naoumkina M.A."/>
            <person name="Rosen B."/>
            <person name="Silverstein K.A."/>
            <person name="Tang H."/>
            <person name="Rombauts S."/>
            <person name="Zhao P.X."/>
            <person name="Zhou P."/>
            <person name="Barbe V."/>
            <person name="Bardou P."/>
            <person name="Bechner M."/>
            <person name="Bellec A."/>
            <person name="Berger A."/>
            <person name="Berges H."/>
            <person name="Bidwell S."/>
            <person name="Bisseling T."/>
            <person name="Choisne N."/>
            <person name="Couloux A."/>
            <person name="Denny R."/>
            <person name="Deshpande S."/>
            <person name="Dai X."/>
            <person name="Doyle J.J."/>
            <person name="Dudez A.M."/>
            <person name="Farmer A.D."/>
            <person name="Fouteau S."/>
            <person name="Franken C."/>
            <person name="Gibelin C."/>
            <person name="Gish J."/>
            <person name="Goldstein S."/>
            <person name="Gonzalez A.J."/>
            <person name="Green P.J."/>
            <person name="Hallab A."/>
            <person name="Hartog M."/>
            <person name="Hua A."/>
            <person name="Humphray S.J."/>
            <person name="Jeong D.H."/>
            <person name="Jing Y."/>
            <person name="Jocker A."/>
            <person name="Kenton S.M."/>
            <person name="Kim D.J."/>
            <person name="Klee K."/>
            <person name="Lai H."/>
            <person name="Lang C."/>
            <person name="Lin S."/>
            <person name="Macmil S.L."/>
            <person name="Magdelenat G."/>
            <person name="Matthews L."/>
            <person name="McCorrison J."/>
            <person name="Monaghan E.L."/>
            <person name="Mun J.H."/>
            <person name="Najar F.Z."/>
            <person name="Nicholson C."/>
            <person name="Noirot C."/>
            <person name="O'Bleness M."/>
            <person name="Paule C.R."/>
            <person name="Poulain J."/>
            <person name="Prion F."/>
            <person name="Qin B."/>
            <person name="Qu C."/>
            <person name="Retzel E.F."/>
            <person name="Riddle C."/>
            <person name="Sallet E."/>
            <person name="Samain S."/>
            <person name="Samson N."/>
            <person name="Sanders I."/>
            <person name="Saurat O."/>
            <person name="Scarpelli C."/>
            <person name="Schiex T."/>
            <person name="Segurens B."/>
            <person name="Severin A.J."/>
            <person name="Sherrier D.J."/>
            <person name="Shi R."/>
            <person name="Sims S."/>
            <person name="Singer S.R."/>
            <person name="Sinharoy S."/>
            <person name="Sterck L."/>
            <person name="Viollet A."/>
            <person name="Wang B.B."/>
            <person name="Wang K."/>
            <person name="Wang M."/>
            <person name="Wang X."/>
            <person name="Warfsmann J."/>
            <person name="Weissenbach J."/>
            <person name="White D.D."/>
            <person name="White J.D."/>
            <person name="Wiley G.B."/>
            <person name="Wincker P."/>
            <person name="Xing Y."/>
            <person name="Yang L."/>
            <person name="Yao Z."/>
            <person name="Ying F."/>
            <person name="Zhai J."/>
            <person name="Zhou L."/>
            <person name="Zuber A."/>
            <person name="Denarie J."/>
            <person name="Dixon R.A."/>
            <person name="May G.D."/>
            <person name="Schwartz D.C."/>
            <person name="Rogers J."/>
            <person name="Quetier F."/>
            <person name="Town C.D."/>
            <person name="Roe B.A."/>
        </authorList>
    </citation>
    <scope>NUCLEOTIDE SEQUENCE [LARGE SCALE GENOMIC DNA]</scope>
    <source>
        <strain evidence="1">A17</strain>
        <strain evidence="2 3">cv. Jemalong A17</strain>
    </source>
</reference>
<evidence type="ECO:0000313" key="1">
    <source>
        <dbReference type="EMBL" id="AES72032.1"/>
    </source>
</evidence>
<gene>
    <name evidence="1" type="ordered locus">MTR_3g085310</name>
</gene>